<dbReference type="CDD" id="cd00352">
    <property type="entry name" value="Gn_AT_II"/>
    <property type="match status" value="1"/>
</dbReference>
<feature type="compositionally biased region" description="Polar residues" evidence="1">
    <location>
        <begin position="200"/>
        <end position="211"/>
    </location>
</feature>
<keyword evidence="4" id="KW-1185">Reference proteome</keyword>
<feature type="region of interest" description="Disordered" evidence="1">
    <location>
        <begin position="191"/>
        <end position="217"/>
    </location>
</feature>
<evidence type="ECO:0000259" key="2">
    <source>
        <dbReference type="PROSITE" id="PS51278"/>
    </source>
</evidence>
<reference evidence="4" key="1">
    <citation type="journal article" date="2019" name="Int. J. Syst. Evol. Microbiol.">
        <title>The Global Catalogue of Microorganisms (GCM) 10K type strain sequencing project: providing services to taxonomists for standard genome sequencing and annotation.</title>
        <authorList>
            <consortium name="The Broad Institute Genomics Platform"/>
            <consortium name="The Broad Institute Genome Sequencing Center for Infectious Disease"/>
            <person name="Wu L."/>
            <person name="Ma J."/>
        </authorList>
    </citation>
    <scope>NUCLEOTIDE SEQUENCE [LARGE SCALE GENOMIC DNA]</scope>
    <source>
        <strain evidence="4">JCM 16702</strain>
    </source>
</reference>
<accession>A0ABP7WC07</accession>
<dbReference type="PROSITE" id="PS51278">
    <property type="entry name" value="GATASE_TYPE_2"/>
    <property type="match status" value="1"/>
</dbReference>
<comment type="caution">
    <text evidence="3">The sequence shown here is derived from an EMBL/GenBank/DDBJ whole genome shotgun (WGS) entry which is preliminary data.</text>
</comment>
<dbReference type="Proteomes" id="UP001500683">
    <property type="component" value="Unassembled WGS sequence"/>
</dbReference>
<dbReference type="InterPro" id="IPR017932">
    <property type="entry name" value="GATase_2_dom"/>
</dbReference>
<evidence type="ECO:0000256" key="1">
    <source>
        <dbReference type="SAM" id="MobiDB-lite"/>
    </source>
</evidence>
<protein>
    <recommendedName>
        <fullName evidence="2">Glutamine amidotransferase type-2 domain-containing protein</fullName>
    </recommendedName>
</protein>
<sequence length="217" mass="21922">MCGVFAYIGPDAPDPELLVQAAEGAARRGPHAHGWAGHGVAAHRALGCLDPASARGLTASRLVGHARLATSGRPGDIAAIQPIEANGHLIVHNGTVPDLAALSALDAITGGVSDTVSGSVSDTVALAACYARLRARGRTPQQALDDTLQAAAQTAWAVVVLDASGDLVHHRHRLPLFELVTPEGGVYLSSGRLPAATATPPGQSNTATARQAGTAPA</sequence>
<dbReference type="Gene3D" id="3.60.20.10">
    <property type="entry name" value="Glutamine Phosphoribosylpyrophosphate, subunit 1, domain 1"/>
    <property type="match status" value="1"/>
</dbReference>
<evidence type="ECO:0000313" key="4">
    <source>
        <dbReference type="Proteomes" id="UP001500683"/>
    </source>
</evidence>
<organism evidence="3 4">
    <name type="scientific">Actinomadura miaoliensis</name>
    <dbReference type="NCBI Taxonomy" id="430685"/>
    <lineage>
        <taxon>Bacteria</taxon>
        <taxon>Bacillati</taxon>
        <taxon>Actinomycetota</taxon>
        <taxon>Actinomycetes</taxon>
        <taxon>Streptosporangiales</taxon>
        <taxon>Thermomonosporaceae</taxon>
        <taxon>Actinomadura</taxon>
    </lineage>
</organism>
<name>A0ABP7WC07_9ACTN</name>
<dbReference type="InterPro" id="IPR029055">
    <property type="entry name" value="Ntn_hydrolases_N"/>
</dbReference>
<dbReference type="Pfam" id="PF13522">
    <property type="entry name" value="GATase_6"/>
    <property type="match status" value="1"/>
</dbReference>
<dbReference type="SUPFAM" id="SSF56235">
    <property type="entry name" value="N-terminal nucleophile aminohydrolases (Ntn hydrolases)"/>
    <property type="match status" value="1"/>
</dbReference>
<dbReference type="EMBL" id="BAAAZG010000038">
    <property type="protein sequence ID" value="GAA4085316.1"/>
    <property type="molecule type" value="Genomic_DNA"/>
</dbReference>
<feature type="domain" description="Glutamine amidotransferase type-2" evidence="2">
    <location>
        <begin position="2"/>
        <end position="217"/>
    </location>
</feature>
<gene>
    <name evidence="3" type="ORF">GCM10022214_51670</name>
</gene>
<evidence type="ECO:0000313" key="3">
    <source>
        <dbReference type="EMBL" id="GAA4085316.1"/>
    </source>
</evidence>
<proteinExistence type="predicted"/>